<dbReference type="InParanoid" id="A0A409X2E8"/>
<dbReference type="EMBL" id="NHTK01004791">
    <property type="protein sequence ID" value="PPQ84925.1"/>
    <property type="molecule type" value="Genomic_DNA"/>
</dbReference>
<proteinExistence type="predicted"/>
<gene>
    <name evidence="1" type="ORF">CVT24_013120</name>
</gene>
<dbReference type="Proteomes" id="UP000284842">
    <property type="component" value="Unassembled WGS sequence"/>
</dbReference>
<reference evidence="1 2" key="1">
    <citation type="journal article" date="2018" name="Evol. Lett.">
        <title>Horizontal gene cluster transfer increased hallucinogenic mushroom diversity.</title>
        <authorList>
            <person name="Reynolds H.T."/>
            <person name="Vijayakumar V."/>
            <person name="Gluck-Thaler E."/>
            <person name="Korotkin H.B."/>
            <person name="Matheny P.B."/>
            <person name="Slot J.C."/>
        </authorList>
    </citation>
    <scope>NUCLEOTIDE SEQUENCE [LARGE SCALE GENOMIC DNA]</scope>
    <source>
        <strain evidence="1 2">2629</strain>
    </source>
</reference>
<keyword evidence="2" id="KW-1185">Reference proteome</keyword>
<accession>A0A409X2E8</accession>
<organism evidence="1 2">
    <name type="scientific">Panaeolus cyanescens</name>
    <dbReference type="NCBI Taxonomy" id="181874"/>
    <lineage>
        <taxon>Eukaryota</taxon>
        <taxon>Fungi</taxon>
        <taxon>Dikarya</taxon>
        <taxon>Basidiomycota</taxon>
        <taxon>Agaricomycotina</taxon>
        <taxon>Agaricomycetes</taxon>
        <taxon>Agaricomycetidae</taxon>
        <taxon>Agaricales</taxon>
        <taxon>Agaricineae</taxon>
        <taxon>Galeropsidaceae</taxon>
        <taxon>Panaeolus</taxon>
    </lineage>
</organism>
<evidence type="ECO:0000313" key="1">
    <source>
        <dbReference type="EMBL" id="PPQ84925.1"/>
    </source>
</evidence>
<dbReference type="AlphaFoldDB" id="A0A409X2E8"/>
<comment type="caution">
    <text evidence="1">The sequence shown here is derived from an EMBL/GenBank/DDBJ whole genome shotgun (WGS) entry which is preliminary data.</text>
</comment>
<sequence>MVSIRKPISAVLKGELHNGTITVDSGHWCLELVGKSGNQSRFSSPSGQESIIVSPRFLTGSSISRSCRYVIQTCHPPLHYSFALLGDCLIPPISLQHSQFTFSMIPVSPDIQCQLQLALRAIPTALRATTTALSATSMALCATSMVLRATSTALRATIYGLTCHLRPYVPPTALRATYGLTSQSLWPYVPSAYAPLPKALQPTPVASDTIPMV</sequence>
<name>A0A409X2E8_9AGAR</name>
<protein>
    <submittedName>
        <fullName evidence="1">Uncharacterized protein</fullName>
    </submittedName>
</protein>
<evidence type="ECO:0000313" key="2">
    <source>
        <dbReference type="Proteomes" id="UP000284842"/>
    </source>
</evidence>